<evidence type="ECO:0000256" key="3">
    <source>
        <dbReference type="ARBA" id="ARBA00022729"/>
    </source>
</evidence>
<dbReference type="STRING" id="57577.A0A2K3KRI5"/>
<evidence type="ECO:0000256" key="2">
    <source>
        <dbReference type="ARBA" id="ARBA00011073"/>
    </source>
</evidence>
<dbReference type="InterPro" id="IPR045051">
    <property type="entry name" value="SBT"/>
</dbReference>
<reference evidence="4 5" key="1">
    <citation type="journal article" date="2014" name="Am. J. Bot.">
        <title>Genome assembly and annotation for red clover (Trifolium pratense; Fabaceae).</title>
        <authorList>
            <person name="Istvanek J."/>
            <person name="Jaros M."/>
            <person name="Krenek A."/>
            <person name="Repkova J."/>
        </authorList>
    </citation>
    <scope>NUCLEOTIDE SEQUENCE [LARGE SCALE GENOMIC DNA]</scope>
    <source>
        <strain evidence="5">cv. Tatra</strain>
        <tissue evidence="4">Young leaves</tissue>
    </source>
</reference>
<reference evidence="4 5" key="2">
    <citation type="journal article" date="2017" name="Front. Plant Sci.">
        <title>Gene Classification and Mining of Molecular Markers Useful in Red Clover (Trifolium pratense) Breeding.</title>
        <authorList>
            <person name="Istvanek J."/>
            <person name="Dluhosova J."/>
            <person name="Dluhos P."/>
            <person name="Patkova L."/>
            <person name="Nedelnik J."/>
            <person name="Repkova J."/>
        </authorList>
    </citation>
    <scope>NUCLEOTIDE SEQUENCE [LARGE SCALE GENOMIC DNA]</scope>
    <source>
        <strain evidence="5">cv. Tatra</strain>
        <tissue evidence="4">Young leaves</tissue>
    </source>
</reference>
<protein>
    <submittedName>
        <fullName evidence="4">Subtilisin-like protease-like protein</fullName>
    </submittedName>
</protein>
<gene>
    <name evidence="4" type="ORF">L195_g056422</name>
</gene>
<dbReference type="PANTHER" id="PTHR10795">
    <property type="entry name" value="PROPROTEIN CONVERTASE SUBTILISIN/KEXIN"/>
    <property type="match status" value="1"/>
</dbReference>
<keyword evidence="4" id="KW-0378">Hydrolase</keyword>
<dbReference type="Proteomes" id="UP000236291">
    <property type="component" value="Unassembled WGS sequence"/>
</dbReference>
<dbReference type="AlphaFoldDB" id="A0A2K3KRI5"/>
<dbReference type="GO" id="GO:0006508">
    <property type="term" value="P:proteolysis"/>
    <property type="evidence" value="ECO:0007669"/>
    <property type="project" value="UniProtKB-KW"/>
</dbReference>
<accession>A0A2K3KRI5</accession>
<keyword evidence="3" id="KW-0732">Signal</keyword>
<dbReference type="Gene3D" id="3.40.50.200">
    <property type="entry name" value="Peptidase S8/S53 domain"/>
    <property type="match status" value="1"/>
</dbReference>
<evidence type="ECO:0000256" key="1">
    <source>
        <dbReference type="ARBA" id="ARBA00004613"/>
    </source>
</evidence>
<keyword evidence="4" id="KW-0645">Protease</keyword>
<evidence type="ECO:0000313" key="4">
    <source>
        <dbReference type="EMBL" id="PNX68905.1"/>
    </source>
</evidence>
<dbReference type="EMBL" id="ASHM01106827">
    <property type="protein sequence ID" value="PNX68905.1"/>
    <property type="molecule type" value="Genomic_DNA"/>
</dbReference>
<dbReference type="GO" id="GO:0005576">
    <property type="term" value="C:extracellular region"/>
    <property type="evidence" value="ECO:0007669"/>
    <property type="project" value="UniProtKB-SubCell"/>
</dbReference>
<sequence>MGGKDAIRSARDFHGHGTHTLSIAGGNFVYASVLGMRMGMTSGGLLKARVAAYKVSGYDPEILSAFVPSPIELMLYQSCIILDLVMNL</sequence>
<comment type="caution">
    <text evidence="4">The sequence shown here is derived from an EMBL/GenBank/DDBJ whole genome shotgun (WGS) entry which is preliminary data.</text>
</comment>
<evidence type="ECO:0000313" key="5">
    <source>
        <dbReference type="Proteomes" id="UP000236291"/>
    </source>
</evidence>
<comment type="similarity">
    <text evidence="2">Belongs to the peptidase S8 family.</text>
</comment>
<comment type="subcellular location">
    <subcellularLocation>
        <location evidence="1">Secreted</location>
    </subcellularLocation>
</comment>
<dbReference type="InterPro" id="IPR036852">
    <property type="entry name" value="Peptidase_S8/S53_dom_sf"/>
</dbReference>
<dbReference type="GO" id="GO:0004252">
    <property type="term" value="F:serine-type endopeptidase activity"/>
    <property type="evidence" value="ECO:0007669"/>
    <property type="project" value="InterPro"/>
</dbReference>
<name>A0A2K3KRI5_TRIPR</name>
<dbReference type="SUPFAM" id="SSF52743">
    <property type="entry name" value="Subtilisin-like"/>
    <property type="match status" value="1"/>
</dbReference>
<organism evidence="4 5">
    <name type="scientific">Trifolium pratense</name>
    <name type="common">Red clover</name>
    <dbReference type="NCBI Taxonomy" id="57577"/>
    <lineage>
        <taxon>Eukaryota</taxon>
        <taxon>Viridiplantae</taxon>
        <taxon>Streptophyta</taxon>
        <taxon>Embryophyta</taxon>
        <taxon>Tracheophyta</taxon>
        <taxon>Spermatophyta</taxon>
        <taxon>Magnoliopsida</taxon>
        <taxon>eudicotyledons</taxon>
        <taxon>Gunneridae</taxon>
        <taxon>Pentapetalae</taxon>
        <taxon>rosids</taxon>
        <taxon>fabids</taxon>
        <taxon>Fabales</taxon>
        <taxon>Fabaceae</taxon>
        <taxon>Papilionoideae</taxon>
        <taxon>50 kb inversion clade</taxon>
        <taxon>NPAAA clade</taxon>
        <taxon>Hologalegina</taxon>
        <taxon>IRL clade</taxon>
        <taxon>Trifolieae</taxon>
        <taxon>Trifolium</taxon>
    </lineage>
</organism>
<proteinExistence type="inferred from homology"/>